<reference evidence="1 2" key="1">
    <citation type="submission" date="2021-06" db="EMBL/GenBank/DDBJ databases">
        <title>Caerostris extrusa draft genome.</title>
        <authorList>
            <person name="Kono N."/>
            <person name="Arakawa K."/>
        </authorList>
    </citation>
    <scope>NUCLEOTIDE SEQUENCE [LARGE SCALE GENOMIC DNA]</scope>
</reference>
<name>A0AAV4WV88_CAEEX</name>
<organism evidence="1 2">
    <name type="scientific">Caerostris extrusa</name>
    <name type="common">Bark spider</name>
    <name type="synonym">Caerostris bankana</name>
    <dbReference type="NCBI Taxonomy" id="172846"/>
    <lineage>
        <taxon>Eukaryota</taxon>
        <taxon>Metazoa</taxon>
        <taxon>Ecdysozoa</taxon>
        <taxon>Arthropoda</taxon>
        <taxon>Chelicerata</taxon>
        <taxon>Arachnida</taxon>
        <taxon>Araneae</taxon>
        <taxon>Araneomorphae</taxon>
        <taxon>Entelegynae</taxon>
        <taxon>Araneoidea</taxon>
        <taxon>Araneidae</taxon>
        <taxon>Caerostris</taxon>
    </lineage>
</organism>
<keyword evidence="2" id="KW-1185">Reference proteome</keyword>
<dbReference type="Proteomes" id="UP001054945">
    <property type="component" value="Unassembled WGS sequence"/>
</dbReference>
<dbReference type="Gene3D" id="3.30.70.270">
    <property type="match status" value="1"/>
</dbReference>
<dbReference type="InterPro" id="IPR043502">
    <property type="entry name" value="DNA/RNA_pol_sf"/>
</dbReference>
<dbReference type="PANTHER" id="PTHR33064">
    <property type="entry name" value="POL PROTEIN"/>
    <property type="match status" value="1"/>
</dbReference>
<protein>
    <submittedName>
        <fullName evidence="1">Uncharacterized protein</fullName>
    </submittedName>
</protein>
<accession>A0AAV4WV88</accession>
<dbReference type="InterPro" id="IPR043128">
    <property type="entry name" value="Rev_trsase/Diguanyl_cyclase"/>
</dbReference>
<dbReference type="SUPFAM" id="SSF56672">
    <property type="entry name" value="DNA/RNA polymerases"/>
    <property type="match status" value="1"/>
</dbReference>
<proteinExistence type="predicted"/>
<evidence type="ECO:0000313" key="1">
    <source>
        <dbReference type="EMBL" id="GIY85709.1"/>
    </source>
</evidence>
<dbReference type="PANTHER" id="PTHR33064:SF37">
    <property type="entry name" value="RIBONUCLEASE H"/>
    <property type="match status" value="1"/>
</dbReference>
<comment type="caution">
    <text evidence="1">The sequence shown here is derived from an EMBL/GenBank/DDBJ whole genome shotgun (WGS) entry which is preliminary data.</text>
</comment>
<dbReference type="EMBL" id="BPLR01016681">
    <property type="protein sequence ID" value="GIY85709.1"/>
    <property type="molecule type" value="Genomic_DNA"/>
</dbReference>
<sequence>MHTRCTRVKVYLTFLGFHISEKALNLCVIKLKTFKIFQDPQTIKQLSKFLGLDNFYGRFTPKDSHILIPLIRFLEGFTNNKKHKHIFKLPEHPLRWNDKALAAFTAAKEHLLMPLC</sequence>
<dbReference type="InterPro" id="IPR051320">
    <property type="entry name" value="Viral_Replic_Matur_Polypro"/>
</dbReference>
<gene>
    <name evidence="1" type="ORF">CEXT_564231</name>
</gene>
<dbReference type="AlphaFoldDB" id="A0AAV4WV88"/>
<evidence type="ECO:0000313" key="2">
    <source>
        <dbReference type="Proteomes" id="UP001054945"/>
    </source>
</evidence>
<dbReference type="GO" id="GO:0071897">
    <property type="term" value="P:DNA biosynthetic process"/>
    <property type="evidence" value="ECO:0007669"/>
    <property type="project" value="UniProtKB-ARBA"/>
</dbReference>